<evidence type="ECO:0000259" key="3">
    <source>
        <dbReference type="SMART" id="SM00903"/>
    </source>
</evidence>
<dbReference type="GO" id="GO:0010181">
    <property type="term" value="F:FMN binding"/>
    <property type="evidence" value="ECO:0007669"/>
    <property type="project" value="InterPro"/>
</dbReference>
<evidence type="ECO:0000313" key="5">
    <source>
        <dbReference type="Proteomes" id="UP000325827"/>
    </source>
</evidence>
<dbReference type="PANTHER" id="PTHR30466:SF11">
    <property type="entry name" value="FLAVIN-DEPENDENT MONOOXYGENASE, REDUCTASE SUBUNIT HSAB"/>
    <property type="match status" value="1"/>
</dbReference>
<name>A0A5J5IYK9_9MICO</name>
<comment type="caution">
    <text evidence="4">The sequence shown here is derived from an EMBL/GenBank/DDBJ whole genome shotgun (WGS) entry which is preliminary data.</text>
</comment>
<sequence length="150" mass="16002">MRETMALFGTGLTVITGVTGDGPVGFTLQAFSSLSLAPPLISVNVSRTSTSWPKIVDSGRFVVNVLGEGQEELALAFAKSGTDRFANVEWTPGRSGVPRLAGCVAWIECELVATYEGGDHTIAIGGVHDLIEGTTRRPLLFFDRTFRTLA</sequence>
<organism evidence="4 5">
    <name type="scientific">Microbacterium rhizomatis</name>
    <dbReference type="NCBI Taxonomy" id="1631477"/>
    <lineage>
        <taxon>Bacteria</taxon>
        <taxon>Bacillati</taxon>
        <taxon>Actinomycetota</taxon>
        <taxon>Actinomycetes</taxon>
        <taxon>Micrococcales</taxon>
        <taxon>Microbacteriaceae</taxon>
        <taxon>Microbacterium</taxon>
    </lineage>
</organism>
<evidence type="ECO:0000313" key="4">
    <source>
        <dbReference type="EMBL" id="KAA9106086.1"/>
    </source>
</evidence>
<feature type="domain" description="Flavin reductase like" evidence="3">
    <location>
        <begin position="5"/>
        <end position="148"/>
    </location>
</feature>
<protein>
    <submittedName>
        <fullName evidence="4">Flavin reductase family protein</fullName>
    </submittedName>
</protein>
<dbReference type="Gene3D" id="2.30.110.10">
    <property type="entry name" value="Electron Transport, Fmn-binding Protein, Chain A"/>
    <property type="match status" value="1"/>
</dbReference>
<dbReference type="InterPro" id="IPR002563">
    <property type="entry name" value="Flavin_Rdtase-like_dom"/>
</dbReference>
<dbReference type="PANTHER" id="PTHR30466">
    <property type="entry name" value="FLAVIN REDUCTASE"/>
    <property type="match status" value="1"/>
</dbReference>
<dbReference type="SUPFAM" id="SSF50475">
    <property type="entry name" value="FMN-binding split barrel"/>
    <property type="match status" value="1"/>
</dbReference>
<dbReference type="GO" id="GO:0042602">
    <property type="term" value="F:riboflavin reductase (NADPH) activity"/>
    <property type="evidence" value="ECO:0007669"/>
    <property type="project" value="TreeGrafter"/>
</dbReference>
<dbReference type="Pfam" id="PF01613">
    <property type="entry name" value="Flavin_Reduct"/>
    <property type="match status" value="1"/>
</dbReference>
<keyword evidence="2" id="KW-0560">Oxidoreductase</keyword>
<reference evidence="5" key="1">
    <citation type="submission" date="2019-09" db="EMBL/GenBank/DDBJ databases">
        <title>Mumia zhuanghuii sp. nov. isolated from the intestinal contents of plateau pika (Ochotona curzoniae) in the Qinghai-Tibet plateau of China.</title>
        <authorList>
            <person name="Tian Z."/>
        </authorList>
    </citation>
    <scope>NUCLEOTIDE SEQUENCE [LARGE SCALE GENOMIC DNA]</scope>
    <source>
        <strain evidence="5">JCM 30598</strain>
    </source>
</reference>
<keyword evidence="5" id="KW-1185">Reference proteome</keyword>
<dbReference type="InterPro" id="IPR050268">
    <property type="entry name" value="NADH-dep_flavin_reductase"/>
</dbReference>
<dbReference type="AlphaFoldDB" id="A0A5J5IYK9"/>
<comment type="similarity">
    <text evidence="1">Belongs to the non-flavoprotein flavin reductase family.</text>
</comment>
<evidence type="ECO:0000256" key="2">
    <source>
        <dbReference type="ARBA" id="ARBA00023002"/>
    </source>
</evidence>
<proteinExistence type="inferred from homology"/>
<dbReference type="EMBL" id="VYSA01000004">
    <property type="protein sequence ID" value="KAA9106086.1"/>
    <property type="molecule type" value="Genomic_DNA"/>
</dbReference>
<dbReference type="InterPro" id="IPR012349">
    <property type="entry name" value="Split_barrel_FMN-bd"/>
</dbReference>
<dbReference type="SMART" id="SM00903">
    <property type="entry name" value="Flavin_Reduct"/>
    <property type="match status" value="1"/>
</dbReference>
<evidence type="ECO:0000256" key="1">
    <source>
        <dbReference type="ARBA" id="ARBA00008898"/>
    </source>
</evidence>
<gene>
    <name evidence="4" type="ORF">F6B43_17040</name>
</gene>
<dbReference type="OrthoDB" id="9792858at2"/>
<accession>A0A5J5IYK9</accession>
<dbReference type="Proteomes" id="UP000325827">
    <property type="component" value="Unassembled WGS sequence"/>
</dbReference>